<organism evidence="4 5">
    <name type="scientific">Rhizopus delemar (strain RA 99-880 / ATCC MYA-4621 / FGSC 9543 / NRRL 43880)</name>
    <name type="common">Mucormycosis agent</name>
    <name type="synonym">Rhizopus arrhizus var. delemar</name>
    <dbReference type="NCBI Taxonomy" id="246409"/>
    <lineage>
        <taxon>Eukaryota</taxon>
        <taxon>Fungi</taxon>
        <taxon>Fungi incertae sedis</taxon>
        <taxon>Mucoromycota</taxon>
        <taxon>Mucoromycotina</taxon>
        <taxon>Mucoromycetes</taxon>
        <taxon>Mucorales</taxon>
        <taxon>Mucorineae</taxon>
        <taxon>Rhizopodaceae</taxon>
        <taxon>Rhizopus</taxon>
    </lineage>
</organism>
<dbReference type="RefSeq" id="XP_067517333.1">
    <property type="nucleotide sequence ID" value="XM_067661232.1"/>
</dbReference>
<dbReference type="GO" id="GO:0005524">
    <property type="term" value="F:ATP binding"/>
    <property type="evidence" value="ECO:0007669"/>
    <property type="project" value="InterPro"/>
</dbReference>
<dbReference type="Pfam" id="PF00069">
    <property type="entry name" value="Pkinase"/>
    <property type="match status" value="1"/>
</dbReference>
<evidence type="ECO:0000256" key="2">
    <source>
        <dbReference type="SAM" id="MobiDB-lite"/>
    </source>
</evidence>
<feature type="compositionally biased region" description="Basic and acidic residues" evidence="2">
    <location>
        <begin position="209"/>
        <end position="225"/>
    </location>
</feature>
<accession>I1C0F7</accession>
<dbReference type="InterPro" id="IPR000719">
    <property type="entry name" value="Prot_kinase_dom"/>
</dbReference>
<evidence type="ECO:0000313" key="4">
    <source>
        <dbReference type="EMBL" id="EIE81937.1"/>
    </source>
</evidence>
<dbReference type="InterPro" id="IPR008271">
    <property type="entry name" value="Ser/Thr_kinase_AS"/>
</dbReference>
<dbReference type="GO" id="GO:0004674">
    <property type="term" value="F:protein serine/threonine kinase activity"/>
    <property type="evidence" value="ECO:0007669"/>
    <property type="project" value="UniProtKB-EC"/>
</dbReference>
<dbReference type="Gene3D" id="1.10.510.10">
    <property type="entry name" value="Transferase(Phosphotransferase) domain 1"/>
    <property type="match status" value="1"/>
</dbReference>
<dbReference type="PROSITE" id="PS00108">
    <property type="entry name" value="PROTEIN_KINASE_ST"/>
    <property type="match status" value="1"/>
</dbReference>
<sequence>MCGRKHSIKTVAMLAKQMINRVESVHERNLIYRDIKPDNFLIGRPGTKYANMVFMIDYGMAKLYRDPKTKQHIPYRERKSLSGTARYMSINTHLGREQSRRDDLESLGHVFMYFLRGSLPWQGLKAATNKQKYEKIGEKKQSTSVKELCEGFPGKVEEFGIYLQYVRKLGFEETPDYNFLRELFNKVLARLGETDNGIYDWMLLSKGPETRESRRQAREQGRRSENQSVKRHASQPKLNVDNSLAIPPLPTKNDYQKMPDSPNHGNITPLYDQAKQEPQVHHRGLWQTLMSLMTCGMH</sequence>
<dbReference type="STRING" id="246409.I1C0F7"/>
<feature type="region of interest" description="Disordered" evidence="2">
    <location>
        <begin position="209"/>
        <end position="270"/>
    </location>
</feature>
<evidence type="ECO:0000259" key="3">
    <source>
        <dbReference type="PROSITE" id="PS50011"/>
    </source>
</evidence>
<dbReference type="EMBL" id="CH476735">
    <property type="protein sequence ID" value="EIE81937.1"/>
    <property type="molecule type" value="Genomic_DNA"/>
</dbReference>
<reference evidence="4 5" key="1">
    <citation type="journal article" date="2009" name="PLoS Genet.">
        <title>Genomic analysis of the basal lineage fungus Rhizopus oryzae reveals a whole-genome duplication.</title>
        <authorList>
            <person name="Ma L.-J."/>
            <person name="Ibrahim A.S."/>
            <person name="Skory C."/>
            <person name="Grabherr M.G."/>
            <person name="Burger G."/>
            <person name="Butler M."/>
            <person name="Elias M."/>
            <person name="Idnurm A."/>
            <person name="Lang B.F."/>
            <person name="Sone T."/>
            <person name="Abe A."/>
            <person name="Calvo S.E."/>
            <person name="Corrochano L.M."/>
            <person name="Engels R."/>
            <person name="Fu J."/>
            <person name="Hansberg W."/>
            <person name="Kim J.-M."/>
            <person name="Kodira C.D."/>
            <person name="Koehrsen M.J."/>
            <person name="Liu B."/>
            <person name="Miranda-Saavedra D."/>
            <person name="O'Leary S."/>
            <person name="Ortiz-Castellanos L."/>
            <person name="Poulter R."/>
            <person name="Rodriguez-Romero J."/>
            <person name="Ruiz-Herrera J."/>
            <person name="Shen Y.-Q."/>
            <person name="Zeng Q."/>
            <person name="Galagan J."/>
            <person name="Birren B.W."/>
            <person name="Cuomo C.A."/>
            <person name="Wickes B.L."/>
        </authorList>
    </citation>
    <scope>NUCLEOTIDE SEQUENCE [LARGE SCALE GENOMIC DNA]</scope>
    <source>
        <strain evidence="5">RA 99-880 / ATCC MYA-4621 / FGSC 9543 / NRRL 43880</strain>
    </source>
</reference>
<dbReference type="InParanoid" id="I1C0F7"/>
<dbReference type="InterPro" id="IPR050235">
    <property type="entry name" value="CK1_Ser-Thr_kinase"/>
</dbReference>
<dbReference type="PANTHER" id="PTHR11909">
    <property type="entry name" value="CASEIN KINASE-RELATED"/>
    <property type="match status" value="1"/>
</dbReference>
<dbReference type="AlphaFoldDB" id="I1C0F7"/>
<dbReference type="FunFam" id="1.10.510.10:FF:001123">
    <property type="entry name" value="CK1/CK1/CK1-D protein kinase"/>
    <property type="match status" value="1"/>
</dbReference>
<dbReference type="SUPFAM" id="SSF56112">
    <property type="entry name" value="Protein kinase-like (PK-like)"/>
    <property type="match status" value="1"/>
</dbReference>
<evidence type="ECO:0000256" key="1">
    <source>
        <dbReference type="ARBA" id="ARBA00012513"/>
    </source>
</evidence>
<dbReference type="GeneID" id="93613613"/>
<keyword evidence="5" id="KW-1185">Reference proteome</keyword>
<dbReference type="eggNOG" id="KOG1165">
    <property type="taxonomic scope" value="Eukaryota"/>
</dbReference>
<dbReference type="OrthoDB" id="5800476at2759"/>
<feature type="domain" description="Protein kinase" evidence="3">
    <location>
        <begin position="1"/>
        <end position="238"/>
    </location>
</feature>
<dbReference type="EC" id="2.7.11.1" evidence="1"/>
<evidence type="ECO:0000313" key="5">
    <source>
        <dbReference type="Proteomes" id="UP000009138"/>
    </source>
</evidence>
<dbReference type="VEuPathDB" id="FungiDB:RO3G_06642"/>
<dbReference type="OMA" id="TPAYIGM"/>
<protein>
    <recommendedName>
        <fullName evidence="1">non-specific serine/threonine protein kinase</fullName>
        <ecNumber evidence="1">2.7.11.1</ecNumber>
    </recommendedName>
</protein>
<dbReference type="InterPro" id="IPR011009">
    <property type="entry name" value="Kinase-like_dom_sf"/>
</dbReference>
<gene>
    <name evidence="4" type="ORF">RO3G_06642</name>
</gene>
<proteinExistence type="predicted"/>
<name>I1C0F7_RHIO9</name>
<dbReference type="PROSITE" id="PS50011">
    <property type="entry name" value="PROTEIN_KINASE_DOM"/>
    <property type="match status" value="1"/>
</dbReference>
<dbReference type="Proteomes" id="UP000009138">
    <property type="component" value="Unassembled WGS sequence"/>
</dbReference>